<evidence type="ECO:0000259" key="13">
    <source>
        <dbReference type="PROSITE" id="PS50853"/>
    </source>
</evidence>
<feature type="domain" description="Fibronectin type-III" evidence="13">
    <location>
        <begin position="2529"/>
        <end position="2624"/>
    </location>
</feature>
<feature type="domain" description="Ig-like" evidence="12">
    <location>
        <begin position="1174"/>
        <end position="1265"/>
    </location>
</feature>
<evidence type="ECO:0000256" key="3">
    <source>
        <dbReference type="ARBA" id="ARBA00022729"/>
    </source>
</evidence>
<dbReference type="STRING" id="7168.A0A182NC81"/>
<feature type="domain" description="Ig-like" evidence="12">
    <location>
        <begin position="1558"/>
        <end position="1649"/>
    </location>
</feature>
<evidence type="ECO:0000256" key="7">
    <source>
        <dbReference type="ARBA" id="ARBA00023136"/>
    </source>
</evidence>
<feature type="domain" description="Ig-like" evidence="12">
    <location>
        <begin position="1945"/>
        <end position="2037"/>
    </location>
</feature>
<feature type="domain" description="Ig-like" evidence="12">
    <location>
        <begin position="199"/>
        <end position="290"/>
    </location>
</feature>
<feature type="domain" description="Ig-like" evidence="12">
    <location>
        <begin position="1848"/>
        <end position="1942"/>
    </location>
</feature>
<dbReference type="FunFam" id="2.60.40.10:FF:000410">
    <property type="entry name" value="Down syndrome cell adhesion molecule, isoform H"/>
    <property type="match status" value="1"/>
</dbReference>
<dbReference type="GO" id="GO:0098632">
    <property type="term" value="F:cell-cell adhesion mediator activity"/>
    <property type="evidence" value="ECO:0007669"/>
    <property type="project" value="TreeGrafter"/>
</dbReference>
<dbReference type="SUPFAM" id="SSF48726">
    <property type="entry name" value="Immunoglobulin"/>
    <property type="match status" value="27"/>
</dbReference>
<keyword evidence="8" id="KW-1015">Disulfide bond</keyword>
<feature type="domain" description="Ig-like" evidence="12">
    <location>
        <begin position="2428"/>
        <end position="2520"/>
    </location>
</feature>
<feature type="region of interest" description="Disordered" evidence="10">
    <location>
        <begin position="3450"/>
        <end position="3473"/>
    </location>
</feature>
<accession>A0A182NC81</accession>
<dbReference type="FunFam" id="2.60.40.10:FF:000426">
    <property type="entry name" value="Down syndrome cell adhesion molecule, isoform J"/>
    <property type="match status" value="1"/>
</dbReference>
<evidence type="ECO:0000256" key="1">
    <source>
        <dbReference type="ARBA" id="ARBA00004167"/>
    </source>
</evidence>
<feature type="domain" description="Ig-like" evidence="12">
    <location>
        <begin position="2330"/>
        <end position="2423"/>
    </location>
</feature>
<feature type="domain" description="Ig-like" evidence="12">
    <location>
        <begin position="583"/>
        <end position="674"/>
    </location>
</feature>
<dbReference type="EnsemblMetazoa" id="ADIR005245-RA">
    <property type="protein sequence ID" value="ADIR005245-PA"/>
    <property type="gene ID" value="ADIR005245"/>
</dbReference>
<reference evidence="14" key="2">
    <citation type="submission" date="2020-05" db="UniProtKB">
        <authorList>
            <consortium name="EnsemblMetazoa"/>
        </authorList>
    </citation>
    <scope>IDENTIFICATION</scope>
    <source>
        <strain evidence="14">WRAIR2</strain>
    </source>
</reference>
<protein>
    <recommendedName>
        <fullName evidence="16">Down syndrome cell adhesion molecule</fullName>
    </recommendedName>
</protein>
<feature type="domain" description="Ig-like" evidence="12">
    <location>
        <begin position="2137"/>
        <end position="2230"/>
    </location>
</feature>
<keyword evidence="3" id="KW-0732">Signal</keyword>
<evidence type="ECO:0008006" key="16">
    <source>
        <dbReference type="Google" id="ProtNLM"/>
    </source>
</evidence>
<keyword evidence="4" id="KW-0677">Repeat</keyword>
<dbReference type="GO" id="GO:0007156">
    <property type="term" value="P:homophilic cell adhesion via plasma membrane adhesion molecules"/>
    <property type="evidence" value="ECO:0007669"/>
    <property type="project" value="TreeGrafter"/>
</dbReference>
<feature type="domain" description="Fibronectin type-III" evidence="13">
    <location>
        <begin position="2736"/>
        <end position="2832"/>
    </location>
</feature>
<keyword evidence="2 11" id="KW-0812">Transmembrane</keyword>
<keyword evidence="5" id="KW-0130">Cell adhesion</keyword>
<dbReference type="FunFam" id="2.60.40.10:FF:000439">
    <property type="entry name" value="Down syndrome cell adhesion molecule, isoform J"/>
    <property type="match status" value="1"/>
</dbReference>
<feature type="transmembrane region" description="Helical" evidence="11">
    <location>
        <begin position="3236"/>
        <end position="3257"/>
    </location>
</feature>
<dbReference type="Pfam" id="PF13927">
    <property type="entry name" value="Ig_3"/>
    <property type="match status" value="9"/>
</dbReference>
<feature type="domain" description="Ig-like" evidence="12">
    <location>
        <begin position="1077"/>
        <end position="1169"/>
    </location>
</feature>
<dbReference type="CDD" id="cd00063">
    <property type="entry name" value="FN3"/>
    <property type="match status" value="6"/>
</dbReference>
<dbReference type="VEuPathDB" id="VectorBase:ADIR005245"/>
<feature type="transmembrane region" description="Helical" evidence="11">
    <location>
        <begin position="3293"/>
        <end position="3316"/>
    </location>
</feature>
<dbReference type="InterPro" id="IPR056754">
    <property type="entry name" value="DSCAM/DSCAML_C"/>
</dbReference>
<dbReference type="SMART" id="SM00409">
    <property type="entry name" value="IG"/>
    <property type="match status" value="27"/>
</dbReference>
<evidence type="ECO:0000256" key="2">
    <source>
        <dbReference type="ARBA" id="ARBA00022692"/>
    </source>
</evidence>
<feature type="compositionally biased region" description="Low complexity" evidence="10">
    <location>
        <begin position="3532"/>
        <end position="3543"/>
    </location>
</feature>
<dbReference type="Gene3D" id="2.60.40.10">
    <property type="entry name" value="Immunoglobulins"/>
    <property type="match status" value="33"/>
</dbReference>
<feature type="domain" description="Ig-like" evidence="12">
    <location>
        <begin position="391"/>
        <end position="482"/>
    </location>
</feature>
<feature type="compositionally biased region" description="Polar residues" evidence="10">
    <location>
        <begin position="3453"/>
        <end position="3463"/>
    </location>
</feature>
<dbReference type="GO" id="GO:0007411">
    <property type="term" value="P:axon guidance"/>
    <property type="evidence" value="ECO:0007669"/>
    <property type="project" value="TreeGrafter"/>
</dbReference>
<dbReference type="Pfam" id="PF12355">
    <property type="entry name" value="Dscam_C"/>
    <property type="match status" value="1"/>
</dbReference>
<dbReference type="PROSITE" id="PS50835">
    <property type="entry name" value="IG_LIKE"/>
    <property type="match status" value="27"/>
</dbReference>
<evidence type="ECO:0000313" key="14">
    <source>
        <dbReference type="EnsemblMetazoa" id="ADIR005245-PA"/>
    </source>
</evidence>
<feature type="domain" description="Ig-like" evidence="12">
    <location>
        <begin position="1750"/>
        <end position="1840"/>
    </location>
</feature>
<feature type="region of interest" description="Disordered" evidence="10">
    <location>
        <begin position="3503"/>
        <end position="3637"/>
    </location>
</feature>
<dbReference type="Pfam" id="PF07679">
    <property type="entry name" value="I-set"/>
    <property type="match status" value="18"/>
</dbReference>
<dbReference type="InterPro" id="IPR003598">
    <property type="entry name" value="Ig_sub2"/>
</dbReference>
<dbReference type="PROSITE" id="PS50853">
    <property type="entry name" value="FN3"/>
    <property type="match status" value="6"/>
</dbReference>
<dbReference type="PANTHER" id="PTHR10075:SF53">
    <property type="entry name" value="DOWN SYNDROME CELL ADHESION MOLECULE 1, ISOFORM BQ"/>
    <property type="match status" value="1"/>
</dbReference>
<evidence type="ECO:0000256" key="10">
    <source>
        <dbReference type="SAM" id="MobiDB-lite"/>
    </source>
</evidence>
<feature type="compositionally biased region" description="Basic and acidic residues" evidence="10">
    <location>
        <begin position="3603"/>
        <end position="3615"/>
    </location>
</feature>
<evidence type="ECO:0000259" key="12">
    <source>
        <dbReference type="PROSITE" id="PS50835"/>
    </source>
</evidence>
<feature type="domain" description="Ig-like" evidence="12">
    <location>
        <begin position="7"/>
        <end position="97"/>
    </location>
</feature>
<feature type="domain" description="Ig-like" evidence="12">
    <location>
        <begin position="906"/>
        <end position="977"/>
    </location>
</feature>
<feature type="compositionally biased region" description="Polar residues" evidence="10">
    <location>
        <begin position="3618"/>
        <end position="3629"/>
    </location>
</feature>
<feature type="region of interest" description="Disordered" evidence="10">
    <location>
        <begin position="2719"/>
        <end position="2739"/>
    </location>
</feature>
<feature type="domain" description="Ig-like" evidence="12">
    <location>
        <begin position="2235"/>
        <end position="2325"/>
    </location>
</feature>
<feature type="domain" description="Ig-like" evidence="12">
    <location>
        <begin position="2929"/>
        <end position="3011"/>
    </location>
</feature>
<feature type="domain" description="Ig-like" evidence="12">
    <location>
        <begin position="1462"/>
        <end position="1553"/>
    </location>
</feature>
<sequence length="3637" mass="397067">MYLSVLPHMLPVEFGSDIIFLNDMVTSSCTVNKGDFPIDIFWKFNERRIASEDGITVSRTNQRMSVLTIDAVRDQHSGNYTCVAQNRAGQVQQMTLLQVNVGPSVFPFDFGEEPVDMMNTVSIQCVVSKGDTPIMIEWLFNGNRVATDDGINIMKSGQKISILSIESVQSRHAGNYTCVARNKAGESQHTSELKVIAVPQIMPFEFGEEPFDSSSTVSVQCVITKGDVPIDIGWMFNGRRISSNDGITVSKLGQKMSTLYIESIRSRHAGNYTCRASNAAGSVEHSSELKVIVVPIILPFEFGEEAFDSGSTASVSCIVTKGDTPIDISWMFNGRRISIDDGILITKGGGKISMLSIESVHSSHAGNYTCSARNTAGSVQHTAELQVMVIPLILPFEFGEEAFDTGSTASVSCIITKGDVPIDIGWSFNGRRLAANDAIMITNGGPRVSILSIDAVDSRHAGNYTCHASNRAGSTKQTAELQVMVVPIIFPFEFGDEAYDTGSTVSVSCIVTKGDAPIDISWLFNGRRLSSNDGVTITRSGNKISILSIESVLSKQSGNYTCSAQNQAGIAEHTSQLRVIALPIILPFEFGDEPFDTGSTASVSCIVTKGDTPIDISWLYNGRRIATNDGILIMRSGHKASMLTIESVQSRHAGNYTCHAANRAGEVMHTSLLQVMVLPVILPFEFGEEALDEASMATVQCAVTKGDTPISFSWLFNEQDVVLGETGILVSKSGQRISMLTIESVQSMHAGNYTCVAKNVAGQANHTSELKVIELFHHLIPSCTLRYIPPVKPFIMPFEFGDEPFDMLTTSTVSCAVVKGDVPIEINWMFNGENLGFGDGITITKSGPKMSILYIDSVQPRHAGRYTCVARNKAGFVEHSSELKVIVLLPFEFGDEPADVLSTTMVSCAVAKGDTPLDIEWLFEGRKIEASSEISIMKSGQKISMLSIETVQPRHAGNYTCLATNRAGSVEHTSELKVIVPPILLPFDFGEEPADVQSTTTVSCAVAKGDPPIEINWMFNGSKIFTSDGILITKSGQKISFLSIESVQARHAGNYTCVARNRAGFAEHTSELKVIVPPIILPFDFGEEPADVQSTTSVNCAVAKGDPPIEINWMFNGSKIFTSDGILITKSGQKISFLSIESVQARHAGNYTCVARNRAGFAEHTSELKVIVPPILLPFEFGEEPSDMASTTIVSCAVAKGDTPIDINWMFNGSIIHSNDGVLISKSGQKISILSIESVQPRHAGNYTCIARNRAGLVEHTSELKVIVPPILLPFEFGEEPSDIHSTTTVSCAVAKGDTPIEINWMFNGSKIFSNDGITITKSNQKMSLLYIESVQARHAGNYTCVARNKAGFVEHTSELKVIVTPIIMPFEFGDEPFDIYSTTTVTCAVTKGDSPIELIWLFNDYRLRTSDGVLITSNGQKISFLSIESVQPRHAGNYTCIAKNRAGEAQHSSELKVMVIPIIMPFDFGEDPFDIYSTATVSCAVTKGDSPIEISWYFNSYRLHTNDGVLITPGGQRVSMLSIESVQPRHAGNYTCIAKNPAGIANHSAELMVMVLPIILPFEFGEESFDIYSATTVSCVVTKGDLPITIVWLFNDRQIHSGDGVLITNSGHRISMLSIESVQPRHAGNYSCVASNKAGTAEYDATLNVMVLPIIHPFEFGEEPFDIYSAVTISCTVTKGDLPINITWTFNKQPILSGDSILLTRSGQRSSLLSIESVHPWHAGNYTCAAHNPAGTVEHSSALVVIVVPYIMPFEFGDEPFDTSSMTTVSCAVTKGDMPIEILWSFNGQPLYTSGDSGVIITKSGHRVSMLTIESVGSQHAGNYTCLARNKAGEVRHISQLKVLVPPSITPFFFGEEPLNAGESTAVNCMVFKGDAPLEIRWYMNGNQLPTNENGVIIGRVSERLSSLSIDPIGYFNRGTYECRVKNRAGEAFHSAELVINVVPTIMHFSFGEEILNTGDSVAVNCMVVKGDSPIEIRWYLNNVPISSENEGIVVVKLSEKLSSLSINSIEPQHRGFYECRVKNKAGEATSNAELIINALPVINPFHFEEHVDSEESVQVTCHASKGDLPIEIGWLFNEKPIRISSNIEITSIGKRSSSLNIPSVGADHSGVYTCVAKNIAGIRNQSAELFVNVLPRIFPFSFGEDPSYIDSFVTVQCAVTIGDLPIDIEWLHGGSLISKSNDYGMSIVHSGRRVSTLTIESIRDHHAGNYTCRAQNQAGTVEQSAELIINVPPKIVPFSFGEETMNSGDSGSVQCNVLSGDFPLSIRWYFNGYLIDDHTITITSIGKRLSVLNIDSVHGRHAGNYTCEAQNKADAVSFTAELHVNVPPRWILEPTDKAFAQGSNAKVECKADGFPKPQVTWKKAVGDTPGEYKDLRSNDSSIRVEEGSLFIQNIQKSNEGYYLCEAINGIGSGLSAVTLITVQAPPEFVEKLRNQTARRGEPTVLQCEAKGEKPIGILWNMNNIRLDPKSDNRYTIREEILPNGVTSSLSIKRTERSDSALFTCMATNAFGSDDTSINMIIQEPPEMPYALKVLDKSGRTVQLSWAKPYDGNSVLKRYIIEFKRSRGSWENDIDRVIVPGDTNEAQVQKLSPATTYNIRIVAENDIGVSDPSDVVTIITAEEAPSGKPQTIKVEAINQSTLRVSWKAPPRAEWNGDILGYYVGYKQTSANALYVYETVNYSPEGGEGKEHSLEINNLKTYTQYSIVIQTFNKVGAGPMSDEEKQYTAEGTPDQPPSDTMCTTLTSQTIRVSWVSPPLESANGVIKGYKVVYAPSDLWNNDKNKDYKKTASSDTVLHGLKKYTNYTMQVLATTSGGDGVRSAPIHCQTEQDVPEAPTAVKALVMSEGSILVSWQPPAQPNGLILQYTVYIKSGEQEPKSHKVPSFQMSYEASGLEKNQKYEFWVTASTTIGEGQSSKTLSAMPSDKVPAKIASFDDKFTATFKEDAKLPCMAVGSPTPDITWKIKGVEFVPNERIRQLPEGSLFIKDVIRQDAGDYTCTAENSIAKDSITHRLIVLAPPQSPQLTLTATTTDSLSVKLKPHESDTAPLQGYTLHYKPEFGEWETIDVALEAPKYTIEKLYCGSRYQVYATAYNTIGAGEPSDILNTRTKGSKPLLPEKSRFIEVSSNSITLHLPAWKDGGCRMSHFVVEHKKKDQIDWNQISNNVKPGGNFVVLDLEPATWYNLRVTAHNNAGFTVAEYEFATLTITGGTIAPTRDIPELTAEDTIRIILSNLNLVVPVVAALLVIIIAIIVICILRSKGNTNKGTVAPSFGSVQPGSIYPPWIPHWIDLNVMVPLIATVIVVAVGVLVICVAISRRRDDDPRCGPKDVYYDVVYNQSMGPAGAATLDKRRPDIRDELGYIAPPNRKLPPVPGSNYNTCDRVKRGTVISMEDEICPYATFHLLGFREEMDPTKAMNFQTFPHQNGMGGPGHMGTMGSSMAMQVPSHNRYARKNSQGGQSSIYTPAPEYDDPANCAEEDQYRRYTRINSQGGSLYCGPGPEYDDPANCAPEDDQYGSQYGGNYGTPYEHYGSRGSVGRRSVGSPEPPPPPPRNHDTSNSSFNDSKESNEISEAECDRDNGPRGNYGEPSEASSKSNDAINGDETEKLLKRNEVKPKYTKQTAATGNTGLTAYDTMAV</sequence>
<evidence type="ECO:0000256" key="6">
    <source>
        <dbReference type="ARBA" id="ARBA00022989"/>
    </source>
</evidence>
<evidence type="ECO:0000256" key="9">
    <source>
        <dbReference type="ARBA" id="ARBA00023319"/>
    </source>
</evidence>
<dbReference type="FunFam" id="2.60.40.10:FF:000333">
    <property type="entry name" value="Down syndrome cell adhesion molecule"/>
    <property type="match status" value="4"/>
</dbReference>
<dbReference type="GO" id="GO:0005886">
    <property type="term" value="C:plasma membrane"/>
    <property type="evidence" value="ECO:0007669"/>
    <property type="project" value="TreeGrafter"/>
</dbReference>
<dbReference type="FunFam" id="2.60.40.10:FF:000394">
    <property type="entry name" value="Down syndrome cell adhesion molecule, isoform J"/>
    <property type="match status" value="1"/>
</dbReference>
<evidence type="ECO:0000256" key="5">
    <source>
        <dbReference type="ARBA" id="ARBA00022889"/>
    </source>
</evidence>
<organism evidence="14 15">
    <name type="scientific">Anopheles dirus</name>
    <dbReference type="NCBI Taxonomy" id="7168"/>
    <lineage>
        <taxon>Eukaryota</taxon>
        <taxon>Metazoa</taxon>
        <taxon>Ecdysozoa</taxon>
        <taxon>Arthropoda</taxon>
        <taxon>Hexapoda</taxon>
        <taxon>Insecta</taxon>
        <taxon>Pterygota</taxon>
        <taxon>Neoptera</taxon>
        <taxon>Endopterygota</taxon>
        <taxon>Diptera</taxon>
        <taxon>Nematocera</taxon>
        <taxon>Culicoidea</taxon>
        <taxon>Culicidae</taxon>
        <taxon>Anophelinae</taxon>
        <taxon>Anopheles</taxon>
    </lineage>
</organism>
<dbReference type="PANTHER" id="PTHR10075">
    <property type="entry name" value="BASIGIN RELATED"/>
    <property type="match status" value="1"/>
</dbReference>
<feature type="domain" description="Fibronectin type-III" evidence="13">
    <location>
        <begin position="2629"/>
        <end position="2731"/>
    </location>
</feature>
<reference evidence="15" key="1">
    <citation type="submission" date="2013-03" db="EMBL/GenBank/DDBJ databases">
        <title>The Genome Sequence of Anopheles dirus WRAIR2.</title>
        <authorList>
            <consortium name="The Broad Institute Genomics Platform"/>
            <person name="Neafsey D.E."/>
            <person name="Walton C."/>
            <person name="Walker B."/>
            <person name="Young S.K."/>
            <person name="Zeng Q."/>
            <person name="Gargeya S."/>
            <person name="Fitzgerald M."/>
            <person name="Haas B."/>
            <person name="Abouelleil A."/>
            <person name="Allen A.W."/>
            <person name="Alvarado L."/>
            <person name="Arachchi H.M."/>
            <person name="Berlin A.M."/>
            <person name="Chapman S.B."/>
            <person name="Gainer-Dewar J."/>
            <person name="Goldberg J."/>
            <person name="Griggs A."/>
            <person name="Gujja S."/>
            <person name="Hansen M."/>
            <person name="Howarth C."/>
            <person name="Imamovic A."/>
            <person name="Ireland A."/>
            <person name="Larimer J."/>
            <person name="McCowan C."/>
            <person name="Murphy C."/>
            <person name="Pearson M."/>
            <person name="Poon T.W."/>
            <person name="Priest M."/>
            <person name="Roberts A."/>
            <person name="Saif S."/>
            <person name="Shea T."/>
            <person name="Sisk P."/>
            <person name="Sykes S."/>
            <person name="Wortman J."/>
            <person name="Nusbaum C."/>
            <person name="Birren B."/>
        </authorList>
    </citation>
    <scope>NUCLEOTIDE SEQUENCE [LARGE SCALE GENOMIC DNA]</scope>
    <source>
        <strain evidence="15">WRAIR2</strain>
    </source>
</reference>
<proteinExistence type="predicted"/>
<dbReference type="FunFam" id="2.60.40.10:FF:000719">
    <property type="entry name" value="nephrin isoform X1"/>
    <property type="match status" value="1"/>
</dbReference>
<feature type="domain" description="Ig-like" evidence="12">
    <location>
        <begin position="1654"/>
        <end position="1745"/>
    </location>
</feature>
<dbReference type="FunFam" id="2.60.40.10:FF:000498">
    <property type="entry name" value="Down syndrome cell adhesion molecule, isoform J"/>
    <property type="match status" value="1"/>
</dbReference>
<dbReference type="FunFam" id="2.60.40.10:FF:000093">
    <property type="entry name" value="Down syndrome cell adhesion molecule, isoform B"/>
    <property type="match status" value="1"/>
</dbReference>
<feature type="domain" description="Fibronectin type-III" evidence="13">
    <location>
        <begin position="3116"/>
        <end position="3211"/>
    </location>
</feature>
<dbReference type="Pfam" id="PF00041">
    <property type="entry name" value="fn3"/>
    <property type="match status" value="5"/>
</dbReference>
<dbReference type="FunFam" id="2.60.40.10:FF:000017">
    <property type="entry name" value="Down syndrome cell adhesion molecule b"/>
    <property type="match status" value="20"/>
</dbReference>
<feature type="domain" description="Ig-like" evidence="12">
    <location>
        <begin position="789"/>
        <end position="884"/>
    </location>
</feature>
<dbReference type="InterPro" id="IPR013783">
    <property type="entry name" value="Ig-like_fold"/>
</dbReference>
<keyword evidence="15" id="KW-1185">Reference proteome</keyword>
<feature type="domain" description="Ig-like" evidence="12">
    <location>
        <begin position="981"/>
        <end position="1073"/>
    </location>
</feature>
<dbReference type="InterPro" id="IPR003599">
    <property type="entry name" value="Ig_sub"/>
</dbReference>
<feature type="domain" description="Fibronectin type-III" evidence="13">
    <location>
        <begin position="2836"/>
        <end position="2927"/>
    </location>
</feature>
<dbReference type="InterPro" id="IPR013098">
    <property type="entry name" value="Ig_I-set"/>
</dbReference>
<feature type="domain" description="Ig-like" evidence="12">
    <location>
        <begin position="487"/>
        <end position="578"/>
    </location>
</feature>
<dbReference type="InterPro" id="IPR036116">
    <property type="entry name" value="FN3_sf"/>
</dbReference>
<feature type="domain" description="Ig-like" evidence="12">
    <location>
        <begin position="103"/>
        <end position="194"/>
    </location>
</feature>
<dbReference type="SMART" id="SM00060">
    <property type="entry name" value="FN3"/>
    <property type="match status" value="6"/>
</dbReference>
<evidence type="ECO:0000256" key="4">
    <source>
        <dbReference type="ARBA" id="ARBA00022737"/>
    </source>
</evidence>
<feature type="domain" description="Ig-like" evidence="12">
    <location>
        <begin position="2042"/>
        <end position="2132"/>
    </location>
</feature>
<feature type="domain" description="Fibronectin type-III" evidence="13">
    <location>
        <begin position="3019"/>
        <end position="3112"/>
    </location>
</feature>
<evidence type="ECO:0000256" key="11">
    <source>
        <dbReference type="SAM" id="Phobius"/>
    </source>
</evidence>
<feature type="domain" description="Ig-like" evidence="12">
    <location>
        <begin position="295"/>
        <end position="386"/>
    </location>
</feature>
<dbReference type="InterPro" id="IPR036179">
    <property type="entry name" value="Ig-like_dom_sf"/>
</dbReference>
<name>A0A182NC81_9DIPT</name>
<dbReference type="InterPro" id="IPR003961">
    <property type="entry name" value="FN3_dom"/>
</dbReference>
<dbReference type="InterPro" id="IPR021012">
    <property type="entry name" value="Dscam1_C"/>
</dbReference>
<feature type="compositionally biased region" description="Basic and acidic residues" evidence="10">
    <location>
        <begin position="3563"/>
        <end position="3580"/>
    </location>
</feature>
<dbReference type="Pfam" id="PF25059">
    <property type="entry name" value="FN3_DSCAM-DSCAML_C"/>
    <property type="match status" value="1"/>
</dbReference>
<comment type="subcellular location">
    <subcellularLocation>
        <location evidence="1">Membrane</location>
        <topology evidence="1">Single-pass membrane protein</topology>
    </subcellularLocation>
</comment>
<dbReference type="SUPFAM" id="SSF49265">
    <property type="entry name" value="Fibronectin type III"/>
    <property type="match status" value="3"/>
</dbReference>
<dbReference type="FunFam" id="2.60.40.10:FF:000311">
    <property type="entry name" value="Down syndrome cell adhesion molecule, isoform D"/>
    <property type="match status" value="1"/>
</dbReference>
<evidence type="ECO:0000313" key="15">
    <source>
        <dbReference type="Proteomes" id="UP000075884"/>
    </source>
</evidence>
<evidence type="ECO:0000256" key="8">
    <source>
        <dbReference type="ARBA" id="ARBA00023157"/>
    </source>
</evidence>
<keyword evidence="9" id="KW-0393">Immunoglobulin domain</keyword>
<feature type="domain" description="Ig-like" evidence="12">
    <location>
        <begin position="1270"/>
        <end position="1361"/>
    </location>
</feature>
<keyword evidence="6 11" id="KW-1133">Transmembrane helix</keyword>
<dbReference type="FunFam" id="2.60.40.10:FF:000435">
    <property type="entry name" value="Down syndrome cell adhesion molecule, isoform J"/>
    <property type="match status" value="1"/>
</dbReference>
<dbReference type="GO" id="GO:0030424">
    <property type="term" value="C:axon"/>
    <property type="evidence" value="ECO:0007669"/>
    <property type="project" value="TreeGrafter"/>
</dbReference>
<feature type="domain" description="Ig-like" evidence="12">
    <location>
        <begin position="679"/>
        <end position="773"/>
    </location>
</feature>
<feature type="domain" description="Ig-like" evidence="12">
    <location>
        <begin position="1366"/>
        <end position="1457"/>
    </location>
</feature>
<dbReference type="GO" id="GO:0070593">
    <property type="term" value="P:dendrite self-avoidance"/>
    <property type="evidence" value="ECO:0007669"/>
    <property type="project" value="TreeGrafter"/>
</dbReference>
<dbReference type="Proteomes" id="UP000075884">
    <property type="component" value="Unassembled WGS sequence"/>
</dbReference>
<dbReference type="InterPro" id="IPR007110">
    <property type="entry name" value="Ig-like_dom"/>
</dbReference>
<keyword evidence="7 11" id="KW-0472">Membrane</keyword>
<dbReference type="SMART" id="SM00408">
    <property type="entry name" value="IGc2"/>
    <property type="match status" value="27"/>
</dbReference>